<protein>
    <submittedName>
        <fullName evidence="1">Uncharacterized protein</fullName>
    </submittedName>
</protein>
<name>A0A7R8ZNG6_9CRUS</name>
<dbReference type="EMBL" id="OB662647">
    <property type="protein sequence ID" value="CAD7230385.1"/>
    <property type="molecule type" value="Genomic_DNA"/>
</dbReference>
<gene>
    <name evidence="1" type="ORF">CTOB1V02_LOCUS8243</name>
</gene>
<organism evidence="1">
    <name type="scientific">Cyprideis torosa</name>
    <dbReference type="NCBI Taxonomy" id="163714"/>
    <lineage>
        <taxon>Eukaryota</taxon>
        <taxon>Metazoa</taxon>
        <taxon>Ecdysozoa</taxon>
        <taxon>Arthropoda</taxon>
        <taxon>Crustacea</taxon>
        <taxon>Oligostraca</taxon>
        <taxon>Ostracoda</taxon>
        <taxon>Podocopa</taxon>
        <taxon>Podocopida</taxon>
        <taxon>Cytherocopina</taxon>
        <taxon>Cytheroidea</taxon>
        <taxon>Cytherideidae</taxon>
        <taxon>Cyprideis</taxon>
    </lineage>
</organism>
<reference evidence="1" key="1">
    <citation type="submission" date="2020-11" db="EMBL/GenBank/DDBJ databases">
        <authorList>
            <person name="Tran Van P."/>
        </authorList>
    </citation>
    <scope>NUCLEOTIDE SEQUENCE</scope>
</reference>
<dbReference type="Gene3D" id="2.160.20.70">
    <property type="match status" value="1"/>
</dbReference>
<proteinExistence type="predicted"/>
<accession>A0A7R8ZNG6</accession>
<dbReference type="AlphaFoldDB" id="A0A7R8ZNG6"/>
<evidence type="ECO:0000313" key="1">
    <source>
        <dbReference type="EMBL" id="CAD7230385.1"/>
    </source>
</evidence>
<sequence length="198" mass="22098">MKDHFLYANLSLLTSNWDNVHDFTPQPGGEANWETIVKLSKDFSAPSAEDCSSLKFSIALENAVLPITQGIHSRTAAVGDDVVLVLAFDVDTDAILDFISSVQSQLKETRLICIRDTQMDGGQALDLLSVELMSSLPPVLKEKKHVKLRTAAMEWRGLRAGHDIRQFSEDFEELLEHLYISRDSALAKSLLQTFFNFG</sequence>
<dbReference type="InterPro" id="IPR016098">
    <property type="entry name" value="CAP/MinC_C"/>
</dbReference>